<evidence type="ECO:0000313" key="2">
    <source>
        <dbReference type="Proteomes" id="UP000429232"/>
    </source>
</evidence>
<accession>A0A6I4HX06</accession>
<dbReference type="RefSeq" id="WP_157524044.1">
    <property type="nucleotide sequence ID" value="NZ_CP066775.1"/>
</dbReference>
<dbReference type="EMBL" id="CP066775">
    <property type="protein sequence ID" value="QQL51369.1"/>
    <property type="molecule type" value="Genomic_DNA"/>
</dbReference>
<organism evidence="1 2">
    <name type="scientific">Mucilaginibacter ginkgonis</name>
    <dbReference type="NCBI Taxonomy" id="2682091"/>
    <lineage>
        <taxon>Bacteria</taxon>
        <taxon>Pseudomonadati</taxon>
        <taxon>Bacteroidota</taxon>
        <taxon>Sphingobacteriia</taxon>
        <taxon>Sphingobacteriales</taxon>
        <taxon>Sphingobacteriaceae</taxon>
        <taxon>Mucilaginibacter</taxon>
    </lineage>
</organism>
<protein>
    <submittedName>
        <fullName evidence="1">Gliding motility-associated C-terminal domain-containing protein</fullName>
    </submittedName>
</protein>
<keyword evidence="2" id="KW-1185">Reference proteome</keyword>
<reference evidence="1 2" key="1">
    <citation type="submission" date="2020-12" db="EMBL/GenBank/DDBJ databases">
        <title>HMF7856_wgs.fasta genome submission.</title>
        <authorList>
            <person name="Kang H."/>
            <person name="Kim H."/>
            <person name="Joh K."/>
        </authorList>
    </citation>
    <scope>NUCLEOTIDE SEQUENCE [LARGE SCALE GENOMIC DNA]</scope>
    <source>
        <strain evidence="1 2">HMF7856</strain>
    </source>
</reference>
<dbReference type="Proteomes" id="UP000429232">
    <property type="component" value="Chromosome"/>
</dbReference>
<dbReference type="AlphaFoldDB" id="A0A6I4HX06"/>
<gene>
    <name evidence="1" type="ORF">GO620_007975</name>
</gene>
<sequence>MKLKLLRNCIFIIVFIAAAAVPRISFAQGCPVNVDFENGDFNQWTCYRGVTSSSGQTNYISVNQSSPTNGVHTIIPKGTQLDPYGKFPITPPDGSKYAVRLGNDGTGAQAERLSYNFTVPQTDFALTYQYAVVLQDPNHSAEQQPRFTAKVLDLTTNTYISCSSFNYVATANIPGFKKSTVSNMVIYKGWTPVTIDLSAFKGRQMQLEFTTADCTQGGHFGYAYIDVNRTCSSIINGNNYCANTTDVPLLGPAGYATYQWYNEDRSTLLGTTNPLIIKPVDGQKVILDLTPYDGFGCAATLTTTLHKSSLAMTVTDPPAVCYPATVDVTKAVKVTDDLAVINVFTDAACTNPVDDPKAIATSGTYYIQAYNLTCGSLTQSVNVTVNPKPNLKVTNPPTACSYETVDLSAAAIVAGSDAGLTYTFFADANATVPLTDYSKVKAAGTYYIVGTNKYGCSTIQAVNITFYPPIDLVVQDPGAVCFPSTVDITTPGIANNTSTGGVLSYWKDVNATVPLVDPTKIIDSGVYYIKLIDPNACQVIKPVNVTVHSLPTLKITAPKDVCLPGNVDITQAYITKGSKDINKLSYWRDAKATIALNNPTSVTDSGKYYIKATSVFGCETVDSVLVGIHKLPVLKITAPAGVYQPQTINLAAPAVTAGSSPRLYFSYYLDSTLTIRVPNQYKVSATGTYYIKAENVYGCDTSAAVKIIVAEVPDIKVPKAFTPGQTTNDRLYPFLIGIKLLKVFKVYNRWGNLVFQTSNAAPGAGWDGNTNGKINFMDTYSWVAEGYDQLGNLVHRTGNTLILK</sequence>
<dbReference type="KEGG" id="mgik:GO620_007975"/>
<evidence type="ECO:0000313" key="1">
    <source>
        <dbReference type="EMBL" id="QQL51369.1"/>
    </source>
</evidence>
<name>A0A6I4HX06_9SPHI</name>
<proteinExistence type="predicted"/>